<protein>
    <recommendedName>
        <fullName evidence="1">Antitoxin SocA-like Panacea domain-containing protein</fullName>
    </recommendedName>
</protein>
<dbReference type="Proteomes" id="UP000259221">
    <property type="component" value="Unassembled WGS sequence"/>
</dbReference>
<accession>A0A3E1J1F9</accession>
<organism evidence="2 3">
    <name type="scientific">Gardnerella vaginalis</name>
    <dbReference type="NCBI Taxonomy" id="2702"/>
    <lineage>
        <taxon>Bacteria</taxon>
        <taxon>Bacillati</taxon>
        <taxon>Actinomycetota</taxon>
        <taxon>Actinomycetes</taxon>
        <taxon>Bifidobacteriales</taxon>
        <taxon>Bifidobacteriaceae</taxon>
        <taxon>Gardnerella</taxon>
    </lineage>
</organism>
<sequence length="149" mass="17170">MTIINVAAKILEIQGSMTTMKLQKLAYYSQAHSLATTGLSLFPEDFEAWRNGPVSLELFNRHRGRFMIHHKELLFTRYENGIILDQEQVDIINAVCNKLGKLTGNELSERTHQEAPWIQARIGIPEHMGSEEIISKQSMRDYYMKHPIV</sequence>
<feature type="domain" description="Antitoxin SocA-like Panacea" evidence="1">
    <location>
        <begin position="22"/>
        <end position="117"/>
    </location>
</feature>
<dbReference type="RefSeq" id="WP_116711790.1">
    <property type="nucleotide sequence ID" value="NZ_LRTV01000001.1"/>
</dbReference>
<dbReference type="Pfam" id="PF13274">
    <property type="entry name" value="SocA_Panacea"/>
    <property type="match status" value="1"/>
</dbReference>
<proteinExistence type="predicted"/>
<dbReference type="OrthoDB" id="9799173at2"/>
<evidence type="ECO:0000259" key="1">
    <source>
        <dbReference type="Pfam" id="PF13274"/>
    </source>
</evidence>
<reference evidence="2 3" key="1">
    <citation type="submission" date="2016-02" db="EMBL/GenBank/DDBJ databases">
        <authorList>
            <person name="Alioto T."/>
            <person name="Alioto T."/>
        </authorList>
    </citation>
    <scope>NUCLEOTIDE SEQUENCE [LARGE SCALE GENOMIC DNA]</scope>
    <source>
        <strain evidence="2 3">NR010</strain>
    </source>
</reference>
<dbReference type="AlphaFoldDB" id="A0A3E1J1F9"/>
<gene>
    <name evidence="2" type="ORF">AXE77_01410</name>
</gene>
<dbReference type="InterPro" id="IPR025272">
    <property type="entry name" value="SocA_Panacea"/>
</dbReference>
<comment type="caution">
    <text evidence="2">The sequence shown here is derived from an EMBL/GenBank/DDBJ whole genome shotgun (WGS) entry which is preliminary data.</text>
</comment>
<evidence type="ECO:0000313" key="2">
    <source>
        <dbReference type="EMBL" id="RFD80195.1"/>
    </source>
</evidence>
<dbReference type="EMBL" id="LRTV01000001">
    <property type="protein sequence ID" value="RFD80195.1"/>
    <property type="molecule type" value="Genomic_DNA"/>
</dbReference>
<evidence type="ECO:0000313" key="3">
    <source>
        <dbReference type="Proteomes" id="UP000259221"/>
    </source>
</evidence>
<name>A0A3E1J1F9_GARVA</name>